<evidence type="ECO:0000259" key="1">
    <source>
        <dbReference type="Pfam" id="PF13847"/>
    </source>
</evidence>
<dbReference type="Pfam" id="PF13847">
    <property type="entry name" value="Methyltransf_31"/>
    <property type="match status" value="1"/>
</dbReference>
<dbReference type="Proteomes" id="UP000176863">
    <property type="component" value="Unassembled WGS sequence"/>
</dbReference>
<comment type="caution">
    <text evidence="2">The sequence shown here is derived from an EMBL/GenBank/DDBJ whole genome shotgun (WGS) entry which is preliminary data.</text>
</comment>
<dbReference type="PANTHER" id="PTHR43861">
    <property type="entry name" value="TRANS-ACONITATE 2-METHYLTRANSFERASE-RELATED"/>
    <property type="match status" value="1"/>
</dbReference>
<accession>A0A1F6CXB8</accession>
<evidence type="ECO:0000313" key="3">
    <source>
        <dbReference type="Proteomes" id="UP000176863"/>
    </source>
</evidence>
<dbReference type="InterPro" id="IPR025714">
    <property type="entry name" value="Methyltranfer_dom"/>
</dbReference>
<reference evidence="2 3" key="1">
    <citation type="journal article" date="2016" name="Nat. Commun.">
        <title>Thousands of microbial genomes shed light on interconnected biogeochemical processes in an aquifer system.</title>
        <authorList>
            <person name="Anantharaman K."/>
            <person name="Brown C.T."/>
            <person name="Hug L.A."/>
            <person name="Sharon I."/>
            <person name="Castelle C.J."/>
            <person name="Probst A.J."/>
            <person name="Thomas B.C."/>
            <person name="Singh A."/>
            <person name="Wilkins M.J."/>
            <person name="Karaoz U."/>
            <person name="Brodie E.L."/>
            <person name="Williams K.H."/>
            <person name="Hubbard S.S."/>
            <person name="Banfield J.F."/>
        </authorList>
    </citation>
    <scope>NUCLEOTIDE SEQUENCE [LARGE SCALE GENOMIC DNA]</scope>
</reference>
<evidence type="ECO:0000313" key="2">
    <source>
        <dbReference type="EMBL" id="OGG53808.1"/>
    </source>
</evidence>
<dbReference type="SUPFAM" id="SSF53335">
    <property type="entry name" value="S-adenosyl-L-methionine-dependent methyltransferases"/>
    <property type="match status" value="1"/>
</dbReference>
<dbReference type="EMBL" id="MFKT01000008">
    <property type="protein sequence ID" value="OGG53808.1"/>
    <property type="molecule type" value="Genomic_DNA"/>
</dbReference>
<sequence length="195" mass="21574">MQHVQTHSPLATHGFAHPRRNVGVLGVEPGMSVADFGSGSGAYVLAIAERLEGAGHVYAIDVQRDLLQRIKNEAHRRGFKNVEVIWADLERPGASKIVDRHLDFVLISNLLFQVENKVAVLVEAERILRPNGRLAIIDWSDPALSNESQRRVGPHRDHVISKSSVVELAESAGFELQREFPAGAHHYGLVFKLLS</sequence>
<dbReference type="InterPro" id="IPR029063">
    <property type="entry name" value="SAM-dependent_MTases_sf"/>
</dbReference>
<dbReference type="AlphaFoldDB" id="A0A1F6CXB8"/>
<feature type="domain" description="Methyltransferase" evidence="1">
    <location>
        <begin position="29"/>
        <end position="170"/>
    </location>
</feature>
<protein>
    <recommendedName>
        <fullName evidence="1">Methyltransferase domain-containing protein</fullName>
    </recommendedName>
</protein>
<dbReference type="Gene3D" id="3.40.50.150">
    <property type="entry name" value="Vaccinia Virus protein VP39"/>
    <property type="match status" value="1"/>
</dbReference>
<dbReference type="STRING" id="1798480.A2851_01265"/>
<gene>
    <name evidence="2" type="ORF">A2851_01265</name>
</gene>
<organism evidence="2 3">
    <name type="scientific">Candidatus Kaiserbacteria bacterium RIFCSPHIGHO2_01_FULL_53_29</name>
    <dbReference type="NCBI Taxonomy" id="1798480"/>
    <lineage>
        <taxon>Bacteria</taxon>
        <taxon>Candidatus Kaiseribacteriota</taxon>
    </lineage>
</organism>
<dbReference type="CDD" id="cd02440">
    <property type="entry name" value="AdoMet_MTases"/>
    <property type="match status" value="1"/>
</dbReference>
<name>A0A1F6CXB8_9BACT</name>
<proteinExistence type="predicted"/>